<keyword evidence="3 7" id="KW-0812">Transmembrane</keyword>
<dbReference type="AlphaFoldDB" id="A0ABD3AP10"/>
<gene>
    <name evidence="9" type="ORF">ACH5RR_006449</name>
</gene>
<protein>
    <recommendedName>
        <fullName evidence="8">Amino acid transporter transmembrane domain-containing protein</fullName>
    </recommendedName>
</protein>
<keyword evidence="10" id="KW-1185">Reference proteome</keyword>
<keyword evidence="2" id="KW-0813">Transport</keyword>
<evidence type="ECO:0000313" key="10">
    <source>
        <dbReference type="Proteomes" id="UP001630127"/>
    </source>
</evidence>
<name>A0ABD3AP10_9GENT</name>
<feature type="transmembrane region" description="Helical" evidence="7">
    <location>
        <begin position="377"/>
        <end position="394"/>
    </location>
</feature>
<dbReference type="GO" id="GO:0016020">
    <property type="term" value="C:membrane"/>
    <property type="evidence" value="ECO:0007669"/>
    <property type="project" value="UniProtKB-SubCell"/>
</dbReference>
<reference evidence="9 10" key="1">
    <citation type="submission" date="2024-11" db="EMBL/GenBank/DDBJ databases">
        <title>A near-complete genome assembly of Cinchona calisaya.</title>
        <authorList>
            <person name="Lian D.C."/>
            <person name="Zhao X.W."/>
            <person name="Wei L."/>
        </authorList>
    </citation>
    <scope>NUCLEOTIDE SEQUENCE [LARGE SCALE GENOMIC DNA]</scope>
    <source>
        <tissue evidence="9">Nenye</tissue>
    </source>
</reference>
<keyword evidence="4" id="KW-0029">Amino-acid transport</keyword>
<dbReference type="PANTHER" id="PTHR48017">
    <property type="entry name" value="OS05G0424000 PROTEIN-RELATED"/>
    <property type="match status" value="1"/>
</dbReference>
<evidence type="ECO:0000256" key="5">
    <source>
        <dbReference type="ARBA" id="ARBA00022989"/>
    </source>
</evidence>
<dbReference type="InterPro" id="IPR013057">
    <property type="entry name" value="AA_transpt_TM"/>
</dbReference>
<feature type="transmembrane region" description="Helical" evidence="7">
    <location>
        <begin position="439"/>
        <end position="460"/>
    </location>
</feature>
<feature type="transmembrane region" description="Helical" evidence="7">
    <location>
        <begin position="181"/>
        <end position="205"/>
    </location>
</feature>
<feature type="transmembrane region" description="Helical" evidence="7">
    <location>
        <begin position="400"/>
        <end position="418"/>
    </location>
</feature>
<evidence type="ECO:0000256" key="1">
    <source>
        <dbReference type="ARBA" id="ARBA00004370"/>
    </source>
</evidence>
<evidence type="ECO:0000256" key="2">
    <source>
        <dbReference type="ARBA" id="ARBA00022448"/>
    </source>
</evidence>
<accession>A0ABD3AP10</accession>
<evidence type="ECO:0000259" key="8">
    <source>
        <dbReference type="Pfam" id="PF01490"/>
    </source>
</evidence>
<feature type="transmembrane region" description="Helical" evidence="7">
    <location>
        <begin position="232"/>
        <end position="253"/>
    </location>
</feature>
<feature type="transmembrane region" description="Helical" evidence="7">
    <location>
        <begin position="30"/>
        <end position="53"/>
    </location>
</feature>
<evidence type="ECO:0000256" key="3">
    <source>
        <dbReference type="ARBA" id="ARBA00022692"/>
    </source>
</evidence>
<comment type="subcellular location">
    <subcellularLocation>
        <location evidence="1">Membrane</location>
    </subcellularLocation>
</comment>
<dbReference type="Pfam" id="PF01490">
    <property type="entry name" value="Aa_trans"/>
    <property type="match status" value="1"/>
</dbReference>
<evidence type="ECO:0000256" key="4">
    <source>
        <dbReference type="ARBA" id="ARBA00022970"/>
    </source>
</evidence>
<dbReference type="GO" id="GO:0006865">
    <property type="term" value="P:amino acid transport"/>
    <property type="evidence" value="ECO:0007669"/>
    <property type="project" value="UniProtKB-KW"/>
</dbReference>
<keyword evidence="5 7" id="KW-1133">Transmembrane helix</keyword>
<proteinExistence type="predicted"/>
<dbReference type="EMBL" id="JBJUIK010000003">
    <property type="protein sequence ID" value="KAL3532928.1"/>
    <property type="molecule type" value="Genomic_DNA"/>
</dbReference>
<evidence type="ECO:0000313" key="9">
    <source>
        <dbReference type="EMBL" id="KAL3532928.1"/>
    </source>
</evidence>
<sequence>MDERATNGRDRNNVAIQLDVDGHPKRTGTLVTATAHIITTVIGSGILSLPWAIAQLGWVAGPVALVSFSAITLFASVLLADFYRSPDPVSGRRNYTYIHVVNANLGGRHSTLSGIAQYVNLIGFTVGYIITSANSMVAIKRSNCFHKYGHSAGCHTKNNPFIITFGIIQIVLSQVRDIHQLSFLSVVTTTMCFCHASIAIGLSIAQVARRPHVKTSLIGVFDSGDKSAMDNLWSAFTALGNLAFAYGFSDVLIEIQDTLRSSKPENKVMKQASFVGICTSTLFYMSCGLMGYAAFGINTPGNILAGFGFFEPFWLVDLANLFVVIHLTGAYQICGQPVFAFVENWMRVKWPNAKLVNEEYAFYIPRYGVFSLTLFRMIWRTIYVILTTLIAMMFPFFNDFVGLIGAIAFWPLTVYFPIKMHIEREKIPKFSFRWLWMQALSILCLITSIAAAVGSIGGIIRSLQAFKLFQSVS</sequence>
<keyword evidence="6 7" id="KW-0472">Membrane</keyword>
<evidence type="ECO:0000256" key="7">
    <source>
        <dbReference type="SAM" id="Phobius"/>
    </source>
</evidence>
<feature type="transmembrane region" description="Helical" evidence="7">
    <location>
        <begin position="274"/>
        <end position="298"/>
    </location>
</feature>
<evidence type="ECO:0000256" key="6">
    <source>
        <dbReference type="ARBA" id="ARBA00023136"/>
    </source>
</evidence>
<feature type="domain" description="Amino acid transporter transmembrane" evidence="8">
    <location>
        <begin position="27"/>
        <end position="460"/>
    </location>
</feature>
<feature type="transmembrane region" description="Helical" evidence="7">
    <location>
        <begin position="59"/>
        <end position="83"/>
    </location>
</feature>
<comment type="caution">
    <text evidence="9">The sequence shown here is derived from an EMBL/GenBank/DDBJ whole genome shotgun (WGS) entry which is preliminary data.</text>
</comment>
<dbReference type="Proteomes" id="UP001630127">
    <property type="component" value="Unassembled WGS sequence"/>
</dbReference>
<organism evidence="9 10">
    <name type="scientific">Cinchona calisaya</name>
    <dbReference type="NCBI Taxonomy" id="153742"/>
    <lineage>
        <taxon>Eukaryota</taxon>
        <taxon>Viridiplantae</taxon>
        <taxon>Streptophyta</taxon>
        <taxon>Embryophyta</taxon>
        <taxon>Tracheophyta</taxon>
        <taxon>Spermatophyta</taxon>
        <taxon>Magnoliopsida</taxon>
        <taxon>eudicotyledons</taxon>
        <taxon>Gunneridae</taxon>
        <taxon>Pentapetalae</taxon>
        <taxon>asterids</taxon>
        <taxon>lamiids</taxon>
        <taxon>Gentianales</taxon>
        <taxon>Rubiaceae</taxon>
        <taxon>Cinchonoideae</taxon>
        <taxon>Cinchoneae</taxon>
        <taxon>Cinchona</taxon>
    </lineage>
</organism>